<dbReference type="PRINTS" id="PR00734">
    <property type="entry name" value="GLHYDRLASE7"/>
</dbReference>
<evidence type="ECO:0000256" key="1">
    <source>
        <dbReference type="ARBA" id="ARBA00000966"/>
    </source>
</evidence>
<dbReference type="CDD" id="cd07999">
    <property type="entry name" value="GH7_CBH_EG"/>
    <property type="match status" value="1"/>
</dbReference>
<keyword evidence="6" id="KW-0119">Carbohydrate metabolism</keyword>
<name>A0AA38RX89_9PEZI</name>
<dbReference type="PANTHER" id="PTHR33753">
    <property type="entry name" value="1,4-BETA-D-GLUCAN CELLOBIOHYDROLASE B"/>
    <property type="match status" value="1"/>
</dbReference>
<dbReference type="Pfam" id="PF00840">
    <property type="entry name" value="Glyco_hydro_7"/>
    <property type="match status" value="1"/>
</dbReference>
<keyword evidence="4 9" id="KW-0136">Cellulose degradation</keyword>
<comment type="similarity">
    <text evidence="2 9">Belongs to the glycosyl hydrolase 7 (cellulase C) family.</text>
</comment>
<comment type="catalytic activity">
    <reaction evidence="1">
        <text>Endohydrolysis of (1-&gt;4)-beta-D-glucosidic linkages in cellulose, lichenin and cereal beta-D-glucans.</text>
        <dbReference type="EC" id="3.2.1.4"/>
    </reaction>
</comment>
<evidence type="ECO:0000256" key="5">
    <source>
        <dbReference type="ARBA" id="ARBA00023180"/>
    </source>
</evidence>
<keyword evidence="12" id="KW-1185">Reference proteome</keyword>
<reference evidence="11" key="1">
    <citation type="submission" date="2022-07" db="EMBL/GenBank/DDBJ databases">
        <title>Fungi with potential for degradation of polypropylene.</title>
        <authorList>
            <person name="Gostincar C."/>
        </authorList>
    </citation>
    <scope>NUCLEOTIDE SEQUENCE</scope>
    <source>
        <strain evidence="11">EXF-13308</strain>
    </source>
</reference>
<organism evidence="11 12">
    <name type="scientific">Pleurostoma richardsiae</name>
    <dbReference type="NCBI Taxonomy" id="41990"/>
    <lineage>
        <taxon>Eukaryota</taxon>
        <taxon>Fungi</taxon>
        <taxon>Dikarya</taxon>
        <taxon>Ascomycota</taxon>
        <taxon>Pezizomycotina</taxon>
        <taxon>Sordariomycetes</taxon>
        <taxon>Sordariomycetidae</taxon>
        <taxon>Calosphaeriales</taxon>
        <taxon>Pleurostomataceae</taxon>
        <taxon>Pleurostoma</taxon>
    </lineage>
</organism>
<dbReference type="Gene3D" id="2.70.100.10">
    <property type="entry name" value="Glycoside hydrolase, family 7, domain"/>
    <property type="match status" value="2"/>
</dbReference>
<protein>
    <recommendedName>
        <fullName evidence="9">Glucanase</fullName>
        <ecNumber evidence="9">3.2.1.-</ecNumber>
    </recommendedName>
</protein>
<sequence>MVRGTTVACALRAFVSVTIAQRPGALPEVHPKLTTYICTIADGCQSYDSALVLDSMRHPIHQLQYPNLTCGRVGKAPNVTACPDVDTCQTNCIIEGISDYANHGVTTDGDVLRLQQVANASSALHLQQRQTAVRSLHPRVYLLTPDETQYQPFTLNGQEFAFDVDVSQLPCGMNGALYLVEMDLTGGQSTLNTGGAEYGTGYCDAQCRVFPFIEGVGNIDGDGSCCNEIDIWEANSQATSMSHEDYYGSELTVDTSQPFTVVTRFKEEDGVLVAIQRAYIQGGRFISNKCLNLVERTARPSSITDEYCCKSGASRYLDMGGNQAVGEALDRGMVLAMSLWWDTDTFMNWLDSGSNGPCSTTEGNPTVIVEAQPNPVVTFSNIRWGEIGSTYPVADQTLLDSSVCEV</sequence>
<evidence type="ECO:0000256" key="10">
    <source>
        <dbReference type="SAM" id="SignalP"/>
    </source>
</evidence>
<proteinExistence type="inferred from homology"/>
<dbReference type="InterPro" id="IPR037019">
    <property type="entry name" value="Glyco_hydro_7_sf"/>
</dbReference>
<keyword evidence="7 9" id="KW-0326">Glycosidase</keyword>
<dbReference type="GO" id="GO:0030245">
    <property type="term" value="P:cellulose catabolic process"/>
    <property type="evidence" value="ECO:0007669"/>
    <property type="project" value="UniProtKB-KW"/>
</dbReference>
<dbReference type="PANTHER" id="PTHR33753:SF1">
    <property type="entry name" value="ENDO-BETA-1,4-GLUCANASE CELB"/>
    <property type="match status" value="1"/>
</dbReference>
<evidence type="ECO:0000256" key="7">
    <source>
        <dbReference type="ARBA" id="ARBA00023295"/>
    </source>
</evidence>
<evidence type="ECO:0000256" key="3">
    <source>
        <dbReference type="ARBA" id="ARBA00022801"/>
    </source>
</evidence>
<accession>A0AA38RX89</accession>
<evidence type="ECO:0000256" key="2">
    <source>
        <dbReference type="ARBA" id="ARBA00006044"/>
    </source>
</evidence>
<dbReference type="InterPro" id="IPR013320">
    <property type="entry name" value="ConA-like_dom_sf"/>
</dbReference>
<dbReference type="EC" id="3.2.1.-" evidence="9"/>
<feature type="signal peptide" evidence="10">
    <location>
        <begin position="1"/>
        <end position="20"/>
    </location>
</feature>
<keyword evidence="10" id="KW-0732">Signal</keyword>
<dbReference type="SUPFAM" id="SSF49899">
    <property type="entry name" value="Concanavalin A-like lectins/glucanases"/>
    <property type="match status" value="1"/>
</dbReference>
<evidence type="ECO:0000256" key="9">
    <source>
        <dbReference type="RuleBase" id="RU361164"/>
    </source>
</evidence>
<keyword evidence="8 9" id="KW-0624">Polysaccharide degradation</keyword>
<evidence type="ECO:0000313" key="11">
    <source>
        <dbReference type="EMBL" id="KAJ9144140.1"/>
    </source>
</evidence>
<evidence type="ECO:0000256" key="6">
    <source>
        <dbReference type="ARBA" id="ARBA00023277"/>
    </source>
</evidence>
<feature type="chain" id="PRO_5041234392" description="Glucanase" evidence="10">
    <location>
        <begin position="21"/>
        <end position="406"/>
    </location>
</feature>
<keyword evidence="5" id="KW-0325">Glycoprotein</keyword>
<evidence type="ECO:0000313" key="12">
    <source>
        <dbReference type="Proteomes" id="UP001174694"/>
    </source>
</evidence>
<dbReference type="GO" id="GO:0008810">
    <property type="term" value="F:cellulase activity"/>
    <property type="evidence" value="ECO:0007669"/>
    <property type="project" value="UniProtKB-EC"/>
</dbReference>
<evidence type="ECO:0000256" key="4">
    <source>
        <dbReference type="ARBA" id="ARBA00023001"/>
    </source>
</evidence>
<dbReference type="EMBL" id="JANBVO010000017">
    <property type="protein sequence ID" value="KAJ9144140.1"/>
    <property type="molecule type" value="Genomic_DNA"/>
</dbReference>
<keyword evidence="3 9" id="KW-0378">Hydrolase</keyword>
<dbReference type="Proteomes" id="UP001174694">
    <property type="component" value="Unassembled WGS sequence"/>
</dbReference>
<evidence type="ECO:0000256" key="8">
    <source>
        <dbReference type="ARBA" id="ARBA00023326"/>
    </source>
</evidence>
<dbReference type="InterPro" id="IPR001722">
    <property type="entry name" value="Glyco_hydro_7"/>
</dbReference>
<dbReference type="AlphaFoldDB" id="A0AA38RX89"/>
<comment type="caution">
    <text evidence="11">The sequence shown here is derived from an EMBL/GenBank/DDBJ whole genome shotgun (WGS) entry which is preliminary data.</text>
</comment>
<gene>
    <name evidence="11" type="ORF">NKR23_g6195</name>
</gene>